<dbReference type="AlphaFoldDB" id="A0A915JEL4"/>
<name>A0A915JEL4_ROMCU</name>
<evidence type="ECO:0000313" key="2">
    <source>
        <dbReference type="WBParaSite" id="nRc.2.0.1.t24016-RA"/>
    </source>
</evidence>
<evidence type="ECO:0000313" key="1">
    <source>
        <dbReference type="Proteomes" id="UP000887565"/>
    </source>
</evidence>
<keyword evidence="1" id="KW-1185">Reference proteome</keyword>
<sequence>MDQNHLVQGSQREKLDRWIDTRWMMWRRQRNTVWPVRGSETCVIGQTCCFAGQTWFRTLRGISPRGGSEYRSCHNNQ</sequence>
<dbReference type="Proteomes" id="UP000887565">
    <property type="component" value="Unplaced"/>
</dbReference>
<protein>
    <submittedName>
        <fullName evidence="2">Uncharacterized protein</fullName>
    </submittedName>
</protein>
<accession>A0A915JEL4</accession>
<dbReference type="WBParaSite" id="nRc.2.0.1.t24016-RA">
    <property type="protein sequence ID" value="nRc.2.0.1.t24016-RA"/>
    <property type="gene ID" value="nRc.2.0.1.g24016"/>
</dbReference>
<organism evidence="1 2">
    <name type="scientific">Romanomermis culicivorax</name>
    <name type="common">Nematode worm</name>
    <dbReference type="NCBI Taxonomy" id="13658"/>
    <lineage>
        <taxon>Eukaryota</taxon>
        <taxon>Metazoa</taxon>
        <taxon>Ecdysozoa</taxon>
        <taxon>Nematoda</taxon>
        <taxon>Enoplea</taxon>
        <taxon>Dorylaimia</taxon>
        <taxon>Mermithida</taxon>
        <taxon>Mermithoidea</taxon>
        <taxon>Mermithidae</taxon>
        <taxon>Romanomermis</taxon>
    </lineage>
</organism>
<proteinExistence type="predicted"/>
<reference evidence="2" key="1">
    <citation type="submission" date="2022-11" db="UniProtKB">
        <authorList>
            <consortium name="WormBaseParasite"/>
        </authorList>
    </citation>
    <scope>IDENTIFICATION</scope>
</reference>